<dbReference type="AlphaFoldDB" id="A0A9W6UCK4"/>
<protein>
    <submittedName>
        <fullName evidence="2">Unnamed protein product</fullName>
    </submittedName>
</protein>
<dbReference type="EMBL" id="BSXT01000614">
    <property type="protein sequence ID" value="GMF31069.1"/>
    <property type="molecule type" value="Genomic_DNA"/>
</dbReference>
<gene>
    <name evidence="2" type="ORF">Pfra01_000702300</name>
</gene>
<dbReference type="Proteomes" id="UP001165121">
    <property type="component" value="Unassembled WGS sequence"/>
</dbReference>
<name>A0A9W6UCK4_9STRA</name>
<accession>A0A9W6UCK4</accession>
<comment type="caution">
    <text evidence="2">The sequence shown here is derived from an EMBL/GenBank/DDBJ whole genome shotgun (WGS) entry which is preliminary data.</text>
</comment>
<evidence type="ECO:0000313" key="2">
    <source>
        <dbReference type="EMBL" id="GMF31069.1"/>
    </source>
</evidence>
<feature type="region of interest" description="Disordered" evidence="1">
    <location>
        <begin position="114"/>
        <end position="144"/>
    </location>
</feature>
<sequence length="255" mass="28176">MLESCIEKKVIPLPWEKIIEEVSAKRHSRGKKDISRASVIATMTAKEAARILVEAIDINAPDETIKYGFQSFGEGFIEDSSLRQANEADAKISETLQRRRSSIRSLENISAPSAISESTDGIVTPERNSSTDTNSEAASASSSGPYCGKTLTNLLLIVESMAESLARLQQDVSDLKKRDSRCRTCERCQSHFNIATQRPLNSSPGVNVDSVVNITKFHYQTTRKPSLVASQAPLHKRLNKRLSRRSSDSKIPHGF</sequence>
<evidence type="ECO:0000256" key="1">
    <source>
        <dbReference type="SAM" id="MobiDB-lite"/>
    </source>
</evidence>
<proteinExistence type="predicted"/>
<feature type="region of interest" description="Disordered" evidence="1">
    <location>
        <begin position="234"/>
        <end position="255"/>
    </location>
</feature>
<evidence type="ECO:0000313" key="3">
    <source>
        <dbReference type="Proteomes" id="UP001165121"/>
    </source>
</evidence>
<dbReference type="OrthoDB" id="126829at2759"/>
<keyword evidence="3" id="KW-1185">Reference proteome</keyword>
<reference evidence="2" key="1">
    <citation type="submission" date="2023-04" db="EMBL/GenBank/DDBJ databases">
        <title>Phytophthora fragariaefolia NBRC 109709.</title>
        <authorList>
            <person name="Ichikawa N."/>
            <person name="Sato H."/>
            <person name="Tonouchi N."/>
        </authorList>
    </citation>
    <scope>NUCLEOTIDE SEQUENCE</scope>
    <source>
        <strain evidence="2">NBRC 109709</strain>
    </source>
</reference>
<organism evidence="2 3">
    <name type="scientific">Phytophthora fragariaefolia</name>
    <dbReference type="NCBI Taxonomy" id="1490495"/>
    <lineage>
        <taxon>Eukaryota</taxon>
        <taxon>Sar</taxon>
        <taxon>Stramenopiles</taxon>
        <taxon>Oomycota</taxon>
        <taxon>Peronosporomycetes</taxon>
        <taxon>Peronosporales</taxon>
        <taxon>Peronosporaceae</taxon>
        <taxon>Phytophthora</taxon>
    </lineage>
</organism>
<feature type="compositionally biased region" description="Basic and acidic residues" evidence="1">
    <location>
        <begin position="245"/>
        <end position="255"/>
    </location>
</feature>
<feature type="compositionally biased region" description="Basic residues" evidence="1">
    <location>
        <begin position="234"/>
        <end position="244"/>
    </location>
</feature>